<proteinExistence type="predicted"/>
<name>A0A6G3X806_9ACTN</name>
<dbReference type="EMBL" id="JAAGMN010004925">
    <property type="protein sequence ID" value="NEE13939.1"/>
    <property type="molecule type" value="Genomic_DNA"/>
</dbReference>
<dbReference type="InterPro" id="IPR003474">
    <property type="entry name" value="Glcn_transporter"/>
</dbReference>
<protein>
    <submittedName>
        <fullName evidence="2">GntP family permease</fullName>
    </submittedName>
</protein>
<keyword evidence="1" id="KW-0812">Transmembrane</keyword>
<feature type="non-terminal residue" evidence="2">
    <location>
        <position position="75"/>
    </location>
</feature>
<reference evidence="2" key="1">
    <citation type="submission" date="2020-01" db="EMBL/GenBank/DDBJ databases">
        <title>Insect and environment-associated Actinomycetes.</title>
        <authorList>
            <person name="Currrie C."/>
            <person name="Chevrette M."/>
            <person name="Carlson C."/>
            <person name="Stubbendieck R."/>
            <person name="Wendt-Pienkowski E."/>
        </authorList>
    </citation>
    <scope>NUCLEOTIDE SEQUENCE</scope>
    <source>
        <strain evidence="2">SID7499</strain>
    </source>
</reference>
<comment type="caution">
    <text evidence="2">The sequence shown here is derived from an EMBL/GenBank/DDBJ whole genome shotgun (WGS) entry which is preliminary data.</text>
</comment>
<feature type="transmembrane region" description="Helical" evidence="1">
    <location>
        <begin position="31"/>
        <end position="52"/>
    </location>
</feature>
<dbReference type="AlphaFoldDB" id="A0A6G3X806"/>
<dbReference type="Pfam" id="PF02447">
    <property type="entry name" value="GntP_permease"/>
    <property type="match status" value="1"/>
</dbReference>
<organism evidence="2">
    <name type="scientific">Streptomyces sp. SID7499</name>
    <dbReference type="NCBI Taxonomy" id="2706086"/>
    <lineage>
        <taxon>Bacteria</taxon>
        <taxon>Bacillati</taxon>
        <taxon>Actinomycetota</taxon>
        <taxon>Actinomycetes</taxon>
        <taxon>Kitasatosporales</taxon>
        <taxon>Streptomycetaceae</taxon>
        <taxon>Streptomyces</taxon>
    </lineage>
</organism>
<accession>A0A6G3X806</accession>
<dbReference type="GO" id="GO:0015128">
    <property type="term" value="F:gluconate transmembrane transporter activity"/>
    <property type="evidence" value="ECO:0007669"/>
    <property type="project" value="InterPro"/>
</dbReference>
<feature type="transmembrane region" description="Helical" evidence="1">
    <location>
        <begin position="6"/>
        <end position="24"/>
    </location>
</feature>
<evidence type="ECO:0000256" key="1">
    <source>
        <dbReference type="SAM" id="Phobius"/>
    </source>
</evidence>
<evidence type="ECO:0000313" key="2">
    <source>
        <dbReference type="EMBL" id="NEE13939.1"/>
    </source>
</evidence>
<keyword evidence="1" id="KW-0472">Membrane</keyword>
<dbReference type="GO" id="GO:0016020">
    <property type="term" value="C:membrane"/>
    <property type="evidence" value="ECO:0007669"/>
    <property type="project" value="InterPro"/>
</dbReference>
<gene>
    <name evidence="2" type="ORF">G3M58_46720</name>
</gene>
<keyword evidence="1" id="KW-1133">Transmembrane helix</keyword>
<sequence length="75" mass="7547">MSTAGPSLLVALAISIVLIIVLCGRFRLHPFLAIVIATYGFGLVAMGIGAATGADKPFVDDLGATIAEGFGSILA</sequence>